<gene>
    <name evidence="1" type="ORF">Cco03nite_02920</name>
</gene>
<accession>A0A8J3KPF0</accession>
<dbReference type="AlphaFoldDB" id="A0A8J3KPF0"/>
<sequence length="63" mass="6738">MVKAEITMEPPAAAWSPLVDLSDRPLLDAIQAGDDALARAARRVIRALDDPDGIISAFQSFTS</sequence>
<evidence type="ECO:0000313" key="1">
    <source>
        <dbReference type="EMBL" id="GIG03592.1"/>
    </source>
</evidence>
<comment type="caution">
    <text evidence="1">The sequence shown here is derived from an EMBL/GenBank/DDBJ whole genome shotgun (WGS) entry which is preliminary data.</text>
</comment>
<proteinExistence type="predicted"/>
<protein>
    <recommendedName>
        <fullName evidence="3">FXSXX-COOH protein</fullName>
    </recommendedName>
</protein>
<evidence type="ECO:0000313" key="2">
    <source>
        <dbReference type="Proteomes" id="UP000630887"/>
    </source>
</evidence>
<evidence type="ECO:0008006" key="3">
    <source>
        <dbReference type="Google" id="ProtNLM"/>
    </source>
</evidence>
<organism evidence="1 2">
    <name type="scientific">Catellatospora coxensis</name>
    <dbReference type="NCBI Taxonomy" id="310354"/>
    <lineage>
        <taxon>Bacteria</taxon>
        <taxon>Bacillati</taxon>
        <taxon>Actinomycetota</taxon>
        <taxon>Actinomycetes</taxon>
        <taxon>Micromonosporales</taxon>
        <taxon>Micromonosporaceae</taxon>
        <taxon>Catellatospora</taxon>
    </lineage>
</organism>
<name>A0A8J3KPF0_9ACTN</name>
<dbReference type="RefSeq" id="WP_203688072.1">
    <property type="nucleotide sequence ID" value="NZ_BAAALC010000001.1"/>
</dbReference>
<keyword evidence="2" id="KW-1185">Reference proteome</keyword>
<dbReference type="EMBL" id="BONI01000002">
    <property type="protein sequence ID" value="GIG03592.1"/>
    <property type="molecule type" value="Genomic_DNA"/>
</dbReference>
<dbReference type="Proteomes" id="UP000630887">
    <property type="component" value="Unassembled WGS sequence"/>
</dbReference>
<reference evidence="1 2" key="1">
    <citation type="submission" date="2021-01" db="EMBL/GenBank/DDBJ databases">
        <title>Whole genome shotgun sequence of Catellatospora coxensis NBRC 107359.</title>
        <authorList>
            <person name="Komaki H."/>
            <person name="Tamura T."/>
        </authorList>
    </citation>
    <scope>NUCLEOTIDE SEQUENCE [LARGE SCALE GENOMIC DNA]</scope>
    <source>
        <strain evidence="1 2">NBRC 107359</strain>
    </source>
</reference>